<name>A0AA35SEN2_GEOBA</name>
<dbReference type="InterPro" id="IPR036156">
    <property type="entry name" value="Beta-gal/glucu_dom_sf"/>
</dbReference>
<accession>A0AA35SEN2</accession>
<dbReference type="InterPro" id="IPR006103">
    <property type="entry name" value="Glyco_hydro_2_cat"/>
</dbReference>
<dbReference type="Pfam" id="PF22666">
    <property type="entry name" value="Glyco_hydro_2_N2"/>
    <property type="match status" value="1"/>
</dbReference>
<dbReference type="SUPFAM" id="SSF51445">
    <property type="entry name" value="(Trans)glycosidases"/>
    <property type="match status" value="1"/>
</dbReference>
<keyword evidence="7" id="KW-1185">Reference proteome</keyword>
<proteinExistence type="predicted"/>
<keyword evidence="2" id="KW-0378">Hydrolase</keyword>
<dbReference type="InterPro" id="IPR017853">
    <property type="entry name" value="GH"/>
</dbReference>
<evidence type="ECO:0000259" key="4">
    <source>
        <dbReference type="Pfam" id="PF02836"/>
    </source>
</evidence>
<dbReference type="GO" id="GO:0005975">
    <property type="term" value="P:carbohydrate metabolic process"/>
    <property type="evidence" value="ECO:0007669"/>
    <property type="project" value="InterPro"/>
</dbReference>
<dbReference type="GO" id="GO:0006516">
    <property type="term" value="P:glycoprotein catabolic process"/>
    <property type="evidence" value="ECO:0007669"/>
    <property type="project" value="TreeGrafter"/>
</dbReference>
<dbReference type="InterPro" id="IPR054593">
    <property type="entry name" value="Beta-mannosidase-like_N2"/>
</dbReference>
<evidence type="ECO:0000313" key="7">
    <source>
        <dbReference type="Proteomes" id="UP001174909"/>
    </source>
</evidence>
<dbReference type="Gene3D" id="3.20.20.80">
    <property type="entry name" value="Glycosidases"/>
    <property type="match status" value="1"/>
</dbReference>
<dbReference type="SUPFAM" id="SSF49785">
    <property type="entry name" value="Galactose-binding domain-like"/>
    <property type="match status" value="1"/>
</dbReference>
<dbReference type="AlphaFoldDB" id="A0AA35SEN2"/>
<dbReference type="PANTHER" id="PTHR43730">
    <property type="entry name" value="BETA-MANNOSIDASE"/>
    <property type="match status" value="1"/>
</dbReference>
<dbReference type="Pfam" id="PF02836">
    <property type="entry name" value="Glyco_hydro_2_C"/>
    <property type="match status" value="1"/>
</dbReference>
<evidence type="ECO:0000256" key="2">
    <source>
        <dbReference type="ARBA" id="ARBA00022801"/>
    </source>
</evidence>
<dbReference type="SUPFAM" id="SSF49303">
    <property type="entry name" value="beta-Galactosidase/glucuronidase domain"/>
    <property type="match status" value="1"/>
</dbReference>
<protein>
    <submittedName>
        <fullName evidence="6">Beta-mannosidase</fullName>
    </submittedName>
</protein>
<evidence type="ECO:0000256" key="3">
    <source>
        <dbReference type="ARBA" id="ARBA00023295"/>
    </source>
</evidence>
<dbReference type="EMBL" id="CASHTH010002282">
    <property type="protein sequence ID" value="CAI8027482.1"/>
    <property type="molecule type" value="Genomic_DNA"/>
</dbReference>
<evidence type="ECO:0000259" key="5">
    <source>
        <dbReference type="Pfam" id="PF22666"/>
    </source>
</evidence>
<gene>
    <name evidence="6" type="ORF">GBAR_LOCUS15717</name>
</gene>
<feature type="domain" description="Glycoside hydrolase family 2 catalytic" evidence="4">
    <location>
        <begin position="287"/>
        <end position="359"/>
    </location>
</feature>
<reference evidence="6" key="1">
    <citation type="submission" date="2023-03" db="EMBL/GenBank/DDBJ databases">
        <authorList>
            <person name="Steffen K."/>
            <person name="Cardenas P."/>
        </authorList>
    </citation>
    <scope>NUCLEOTIDE SEQUENCE</scope>
</reference>
<dbReference type="Gene3D" id="2.60.120.260">
    <property type="entry name" value="Galactose-binding domain-like"/>
    <property type="match status" value="1"/>
</dbReference>
<comment type="caution">
    <text evidence="6">The sequence shown here is derived from an EMBL/GenBank/DDBJ whole genome shotgun (WGS) entry which is preliminary data.</text>
</comment>
<keyword evidence="1" id="KW-0732">Signal</keyword>
<evidence type="ECO:0000256" key="1">
    <source>
        <dbReference type="ARBA" id="ARBA00022729"/>
    </source>
</evidence>
<sequence>MFDIPNAVAGSNHIDIAFESAANYSVRMAGAYPYPVQGGGIYFNDSNRNFVRKPQSDFGWDWGPAFVPTGIWKSIDIISFQDAYVDYIIPKTYFNDTDKSYYASITTCVYLAHNSNPTLTVDVKMECPYVKPIEGDFLADEAGDMCSTLYSAPIVPDNIEPHLWWPAGVGDGTPNLIACNITVNILDGEKQISTFSSSKKIGFRNIKIVQDPVGPSGADGLTFYFMMSTVLYGDVPIYAKGSNFIPMDAFVNRATPSFGRSILQSAVDGNQNMVRVWGGGLYQTSWFYELCDELGLMVWQEFMFADALYPRDKEFLENVHQEVVHTVRRLGNHPSIVLWSGNNENQDAGEQSDANLVDYSILYDQTVRATLWKEDSTRPYWPSRSSNGAVIDDPVRQLYIQRWGTPATQLWRHPQV</sequence>
<dbReference type="InterPro" id="IPR008979">
    <property type="entry name" value="Galactose-bd-like_sf"/>
</dbReference>
<dbReference type="Proteomes" id="UP001174909">
    <property type="component" value="Unassembled WGS sequence"/>
</dbReference>
<feature type="domain" description="Beta-mannosidase-like galactose-binding" evidence="5">
    <location>
        <begin position="2"/>
        <end position="73"/>
    </location>
</feature>
<organism evidence="6 7">
    <name type="scientific">Geodia barretti</name>
    <name type="common">Barrett's horny sponge</name>
    <dbReference type="NCBI Taxonomy" id="519541"/>
    <lineage>
        <taxon>Eukaryota</taxon>
        <taxon>Metazoa</taxon>
        <taxon>Porifera</taxon>
        <taxon>Demospongiae</taxon>
        <taxon>Heteroscleromorpha</taxon>
        <taxon>Tetractinellida</taxon>
        <taxon>Astrophorina</taxon>
        <taxon>Geodiidae</taxon>
        <taxon>Geodia</taxon>
    </lineage>
</organism>
<dbReference type="InterPro" id="IPR050887">
    <property type="entry name" value="Beta-mannosidase_GH2"/>
</dbReference>
<keyword evidence="3" id="KW-0326">Glycosidase</keyword>
<evidence type="ECO:0000313" key="6">
    <source>
        <dbReference type="EMBL" id="CAI8027482.1"/>
    </source>
</evidence>
<dbReference type="PANTHER" id="PTHR43730:SF1">
    <property type="entry name" value="BETA-MANNOSIDASE"/>
    <property type="match status" value="1"/>
</dbReference>
<dbReference type="GO" id="GO:0004567">
    <property type="term" value="F:beta-mannosidase activity"/>
    <property type="evidence" value="ECO:0007669"/>
    <property type="project" value="TreeGrafter"/>
</dbReference>